<dbReference type="PANTHER" id="PTHR30404">
    <property type="entry name" value="N-ACETYLMURAMOYL-L-ALANINE AMIDASE"/>
    <property type="match status" value="1"/>
</dbReference>
<dbReference type="SMART" id="SM00646">
    <property type="entry name" value="Ami_3"/>
    <property type="match status" value="1"/>
</dbReference>
<dbReference type="GO" id="GO:0009253">
    <property type="term" value="P:peptidoglycan catabolic process"/>
    <property type="evidence" value="ECO:0007669"/>
    <property type="project" value="InterPro"/>
</dbReference>
<dbReference type="PANTHER" id="PTHR30404:SF0">
    <property type="entry name" value="N-ACETYLMURAMOYL-L-ALANINE AMIDASE AMIC"/>
    <property type="match status" value="1"/>
</dbReference>
<dbReference type="AlphaFoldDB" id="A0A257LVD0"/>
<dbReference type="CDD" id="cd02696">
    <property type="entry name" value="MurNAc-LAA"/>
    <property type="match status" value="1"/>
</dbReference>
<gene>
    <name evidence="3" type="ORF">CGW93_00110</name>
</gene>
<reference evidence="4" key="1">
    <citation type="submission" date="2017-07" db="EMBL/GenBank/DDBJ databases">
        <title>Novel pathways for hydrocarbon cycling and metabolic interdependencies in hydrothermal sediment communities.</title>
        <authorList>
            <person name="Dombrowski N."/>
            <person name="Seitz K."/>
            <person name="Teske A."/>
            <person name="Baker B."/>
        </authorList>
    </citation>
    <scope>NUCLEOTIDE SEQUENCE [LARGE SCALE GENOMIC DNA]</scope>
</reference>
<organism evidence="3 4">
    <name type="scientific">candidate division WOR-3 bacterium 4484_18</name>
    <dbReference type="NCBI Taxonomy" id="2020626"/>
    <lineage>
        <taxon>Bacteria</taxon>
        <taxon>Bacteria division WOR-3</taxon>
    </lineage>
</organism>
<sequence length="241" mass="27423">MVIWGLISLFLMGSNTVAGQHPCYVVVDPGHGGKDPGAIGKLGTKEKDITLKIALYLRELAEQDDDVEVILTRTKDVYLPLSTRIEIAQAYNPGMFVSLHCNAARSRQLHGVEVYILSPARTNWERAVEARENEALKWELDLPEGDEATILYDLAQIEMLQESKVLAKYVLNNMVDDVQLHDRGIKQANFYVLRVFMPAILVEMEFISNPNREQWLCKSINQKRIATAIYNGIKEFIRNYQ</sequence>
<comment type="caution">
    <text evidence="3">The sequence shown here is derived from an EMBL/GenBank/DDBJ whole genome shotgun (WGS) entry which is preliminary data.</text>
</comment>
<evidence type="ECO:0000313" key="3">
    <source>
        <dbReference type="EMBL" id="OYV03607.1"/>
    </source>
</evidence>
<dbReference type="Gene3D" id="3.40.630.40">
    <property type="entry name" value="Zn-dependent exopeptidases"/>
    <property type="match status" value="1"/>
</dbReference>
<dbReference type="InterPro" id="IPR002508">
    <property type="entry name" value="MurNAc-LAA_cat"/>
</dbReference>
<dbReference type="FunFam" id="3.40.630.40:FF:000005">
    <property type="entry name" value="N-acetylmuramoyl-L-alanine amidase (AmiA)"/>
    <property type="match status" value="1"/>
</dbReference>
<name>A0A257LVD0_UNCW3</name>
<dbReference type="EMBL" id="NMUJ01000001">
    <property type="protein sequence ID" value="OYV03607.1"/>
    <property type="molecule type" value="Genomic_DNA"/>
</dbReference>
<accession>A0A257LVD0</accession>
<evidence type="ECO:0000259" key="2">
    <source>
        <dbReference type="SMART" id="SM00646"/>
    </source>
</evidence>
<dbReference type="GO" id="GO:0008745">
    <property type="term" value="F:N-acetylmuramoyl-L-alanine amidase activity"/>
    <property type="evidence" value="ECO:0007669"/>
    <property type="project" value="InterPro"/>
</dbReference>
<dbReference type="Pfam" id="PF01520">
    <property type="entry name" value="Amidase_3"/>
    <property type="match status" value="1"/>
</dbReference>
<dbReference type="SUPFAM" id="SSF53187">
    <property type="entry name" value="Zn-dependent exopeptidases"/>
    <property type="match status" value="1"/>
</dbReference>
<evidence type="ECO:0000256" key="1">
    <source>
        <dbReference type="ARBA" id="ARBA00022801"/>
    </source>
</evidence>
<dbReference type="InterPro" id="IPR050695">
    <property type="entry name" value="N-acetylmuramoyl_amidase_3"/>
</dbReference>
<feature type="domain" description="MurNAc-LAA" evidence="2">
    <location>
        <begin position="85"/>
        <end position="234"/>
    </location>
</feature>
<protein>
    <recommendedName>
        <fullName evidence="2">MurNAc-LAA domain-containing protein</fullName>
    </recommendedName>
</protein>
<dbReference type="GO" id="GO:0030288">
    <property type="term" value="C:outer membrane-bounded periplasmic space"/>
    <property type="evidence" value="ECO:0007669"/>
    <property type="project" value="TreeGrafter"/>
</dbReference>
<evidence type="ECO:0000313" key="4">
    <source>
        <dbReference type="Proteomes" id="UP000216312"/>
    </source>
</evidence>
<keyword evidence="1" id="KW-0378">Hydrolase</keyword>
<proteinExistence type="predicted"/>
<dbReference type="Proteomes" id="UP000216312">
    <property type="component" value="Unassembled WGS sequence"/>
</dbReference>